<dbReference type="GO" id="GO:0005634">
    <property type="term" value="C:nucleus"/>
    <property type="evidence" value="ECO:0007669"/>
    <property type="project" value="UniProtKB-SubCell"/>
</dbReference>
<dbReference type="Gene3D" id="3.30.160.60">
    <property type="entry name" value="Classic Zinc Finger"/>
    <property type="match status" value="3"/>
</dbReference>
<gene>
    <name evidence="13" type="ORF">ILUMI_02331</name>
</gene>
<evidence type="ECO:0000313" key="13">
    <source>
        <dbReference type="EMBL" id="KAF2903844.1"/>
    </source>
</evidence>
<evidence type="ECO:0000256" key="10">
    <source>
        <dbReference type="PROSITE-ProRule" id="PRU00042"/>
    </source>
</evidence>
<protein>
    <recommendedName>
        <fullName evidence="12">C2H2-type domain-containing protein</fullName>
    </recommendedName>
</protein>
<keyword evidence="14" id="KW-1185">Reference proteome</keyword>
<dbReference type="InterPro" id="IPR036236">
    <property type="entry name" value="Znf_C2H2_sf"/>
</dbReference>
<dbReference type="SUPFAM" id="SSF57667">
    <property type="entry name" value="beta-beta-alpha zinc fingers"/>
    <property type="match status" value="1"/>
</dbReference>
<dbReference type="EMBL" id="VTPC01000922">
    <property type="protein sequence ID" value="KAF2903844.1"/>
    <property type="molecule type" value="Genomic_DNA"/>
</dbReference>
<evidence type="ECO:0000256" key="6">
    <source>
        <dbReference type="ARBA" id="ARBA00023015"/>
    </source>
</evidence>
<dbReference type="FunFam" id="3.30.160.60:FF:000624">
    <property type="entry name" value="zinc finger protein 697"/>
    <property type="match status" value="1"/>
</dbReference>
<dbReference type="GO" id="GO:0008270">
    <property type="term" value="F:zinc ion binding"/>
    <property type="evidence" value="ECO:0007669"/>
    <property type="project" value="UniProtKB-KW"/>
</dbReference>
<sequence>MINENATMHLLSPPSTPPLTDCSSESDQESKLQSLHDLLRKRRASLIPGTLTPQPSDSESEELEYPLKKRICRRDAEAAAAILSTTPPPEQPRRVSVIMKANKDGSCTPAPLIRNPVTEEFNILKSLKFKMGYHKEQIFITNKNTYREAPVVVPSVTIHQAPPPKIHSVTNVSLPPLAPKILAPNQTPRAVFVSADGSATLIPAQFVLVTPSTPAPLQQERRRVYECTYEGCGKNYFKSSHLKAHNRTHTGERPFVCQWEQCGRRFSRSDELSRHKRTHTGEKKFKCEVCQRCFMRSDHLAKHVKRHAKDRSIATTPKVGLVQAVLRPLQPAPV</sequence>
<evidence type="ECO:0000313" key="14">
    <source>
        <dbReference type="Proteomes" id="UP000801492"/>
    </source>
</evidence>
<dbReference type="OrthoDB" id="4748970at2759"/>
<dbReference type="FunFam" id="3.30.160.60:FF:000018">
    <property type="entry name" value="Krueppel-like factor 15"/>
    <property type="match status" value="1"/>
</dbReference>
<evidence type="ECO:0000256" key="3">
    <source>
        <dbReference type="ARBA" id="ARBA00022737"/>
    </source>
</evidence>
<evidence type="ECO:0000256" key="5">
    <source>
        <dbReference type="ARBA" id="ARBA00022833"/>
    </source>
</evidence>
<dbReference type="Pfam" id="PF00096">
    <property type="entry name" value="zf-C2H2"/>
    <property type="match status" value="3"/>
</dbReference>
<keyword evidence="6" id="KW-0805">Transcription regulation</keyword>
<dbReference type="Proteomes" id="UP000801492">
    <property type="component" value="Unassembled WGS sequence"/>
</dbReference>
<keyword evidence="4 10" id="KW-0863">Zinc-finger</keyword>
<comment type="caution">
    <text evidence="13">The sequence shown here is derived from an EMBL/GenBank/DDBJ whole genome shotgun (WGS) entry which is preliminary data.</text>
</comment>
<evidence type="ECO:0000256" key="7">
    <source>
        <dbReference type="ARBA" id="ARBA00023125"/>
    </source>
</evidence>
<dbReference type="PROSITE" id="PS50157">
    <property type="entry name" value="ZINC_FINGER_C2H2_2"/>
    <property type="match status" value="3"/>
</dbReference>
<keyword evidence="2" id="KW-0479">Metal-binding</keyword>
<keyword evidence="3" id="KW-0677">Repeat</keyword>
<evidence type="ECO:0000256" key="2">
    <source>
        <dbReference type="ARBA" id="ARBA00022723"/>
    </source>
</evidence>
<proteinExistence type="predicted"/>
<dbReference type="PANTHER" id="PTHR23235:SF164">
    <property type="entry name" value="C2H2-TYPE DOMAIN-CONTAINING PROTEIN"/>
    <property type="match status" value="1"/>
</dbReference>
<dbReference type="FunFam" id="3.30.160.60:FF:002639">
    <property type="entry name" value="Kruppel-Like Factor (Zinc finger protein)"/>
    <property type="match status" value="1"/>
</dbReference>
<name>A0A8K0DGP4_IGNLU</name>
<feature type="domain" description="C2H2-type" evidence="12">
    <location>
        <begin position="285"/>
        <end position="312"/>
    </location>
</feature>
<dbReference type="SMART" id="SM00355">
    <property type="entry name" value="ZnF_C2H2"/>
    <property type="match status" value="3"/>
</dbReference>
<evidence type="ECO:0000256" key="11">
    <source>
        <dbReference type="SAM" id="MobiDB-lite"/>
    </source>
</evidence>
<evidence type="ECO:0000256" key="9">
    <source>
        <dbReference type="ARBA" id="ARBA00023242"/>
    </source>
</evidence>
<dbReference type="GO" id="GO:0000978">
    <property type="term" value="F:RNA polymerase II cis-regulatory region sequence-specific DNA binding"/>
    <property type="evidence" value="ECO:0007669"/>
    <property type="project" value="TreeGrafter"/>
</dbReference>
<comment type="subcellular location">
    <subcellularLocation>
        <location evidence="1">Nucleus</location>
    </subcellularLocation>
</comment>
<feature type="domain" description="C2H2-type" evidence="12">
    <location>
        <begin position="225"/>
        <end position="254"/>
    </location>
</feature>
<reference evidence="13" key="1">
    <citation type="submission" date="2019-08" db="EMBL/GenBank/DDBJ databases">
        <title>The genome of the North American firefly Photinus pyralis.</title>
        <authorList>
            <consortium name="Photinus pyralis genome working group"/>
            <person name="Fallon T.R."/>
            <person name="Sander Lower S.E."/>
            <person name="Weng J.-K."/>
        </authorList>
    </citation>
    <scope>NUCLEOTIDE SEQUENCE</scope>
    <source>
        <strain evidence="13">TRF0915ILg1</strain>
        <tissue evidence="13">Whole body</tissue>
    </source>
</reference>
<dbReference type="GO" id="GO:0000981">
    <property type="term" value="F:DNA-binding transcription factor activity, RNA polymerase II-specific"/>
    <property type="evidence" value="ECO:0007669"/>
    <property type="project" value="TreeGrafter"/>
</dbReference>
<dbReference type="InterPro" id="IPR013087">
    <property type="entry name" value="Znf_C2H2_type"/>
</dbReference>
<organism evidence="13 14">
    <name type="scientific">Ignelater luminosus</name>
    <name type="common">Cucubano</name>
    <name type="synonym">Pyrophorus luminosus</name>
    <dbReference type="NCBI Taxonomy" id="2038154"/>
    <lineage>
        <taxon>Eukaryota</taxon>
        <taxon>Metazoa</taxon>
        <taxon>Ecdysozoa</taxon>
        <taxon>Arthropoda</taxon>
        <taxon>Hexapoda</taxon>
        <taxon>Insecta</taxon>
        <taxon>Pterygota</taxon>
        <taxon>Neoptera</taxon>
        <taxon>Endopterygota</taxon>
        <taxon>Coleoptera</taxon>
        <taxon>Polyphaga</taxon>
        <taxon>Elateriformia</taxon>
        <taxon>Elateroidea</taxon>
        <taxon>Elateridae</taxon>
        <taxon>Agrypninae</taxon>
        <taxon>Pyrophorini</taxon>
        <taxon>Ignelater</taxon>
    </lineage>
</organism>
<evidence type="ECO:0000256" key="1">
    <source>
        <dbReference type="ARBA" id="ARBA00004123"/>
    </source>
</evidence>
<evidence type="ECO:0000256" key="4">
    <source>
        <dbReference type="ARBA" id="ARBA00022771"/>
    </source>
</evidence>
<accession>A0A8K0DGP4</accession>
<keyword evidence="8" id="KW-0804">Transcription</keyword>
<dbReference type="PROSITE" id="PS00028">
    <property type="entry name" value="ZINC_FINGER_C2H2_1"/>
    <property type="match status" value="3"/>
</dbReference>
<feature type="domain" description="C2H2-type" evidence="12">
    <location>
        <begin position="255"/>
        <end position="284"/>
    </location>
</feature>
<dbReference type="AlphaFoldDB" id="A0A8K0DGP4"/>
<dbReference type="PANTHER" id="PTHR23235">
    <property type="entry name" value="KRUEPPEL-LIKE TRANSCRIPTION FACTOR"/>
    <property type="match status" value="1"/>
</dbReference>
<evidence type="ECO:0000256" key="8">
    <source>
        <dbReference type="ARBA" id="ARBA00023163"/>
    </source>
</evidence>
<feature type="region of interest" description="Disordered" evidence="11">
    <location>
        <begin position="1"/>
        <end position="33"/>
    </location>
</feature>
<evidence type="ECO:0000259" key="12">
    <source>
        <dbReference type="PROSITE" id="PS50157"/>
    </source>
</evidence>
<keyword evidence="9" id="KW-0539">Nucleus</keyword>
<keyword evidence="5" id="KW-0862">Zinc</keyword>
<keyword evidence="7" id="KW-0238">DNA-binding</keyword>